<gene>
    <name evidence="8" type="ORF">O987_13315</name>
</gene>
<dbReference type="GO" id="GO:0008270">
    <property type="term" value="F:zinc ion binding"/>
    <property type="evidence" value="ECO:0007669"/>
    <property type="project" value="InterPro"/>
</dbReference>
<dbReference type="AlphaFoldDB" id="A0A076PPZ9"/>
<dbReference type="RefSeq" id="WP_043372658.1">
    <property type="nucleotide sequence ID" value="NZ_CP006704.1"/>
</dbReference>
<name>A0A076PPZ9_COMTE</name>
<dbReference type="InterPro" id="IPR020843">
    <property type="entry name" value="ER"/>
</dbReference>
<dbReference type="InterPro" id="IPR002328">
    <property type="entry name" value="ADH_Zn_CS"/>
</dbReference>
<dbReference type="PANTHER" id="PTHR43161">
    <property type="entry name" value="SORBITOL DEHYDROGENASE"/>
    <property type="match status" value="1"/>
</dbReference>
<comment type="cofactor">
    <cofactor evidence="1 6">
        <name>Zn(2+)</name>
        <dbReference type="ChEBI" id="CHEBI:29105"/>
    </cofactor>
</comment>
<evidence type="ECO:0000259" key="7">
    <source>
        <dbReference type="SMART" id="SM00829"/>
    </source>
</evidence>
<keyword evidence="4 6" id="KW-0862">Zinc</keyword>
<evidence type="ECO:0000256" key="3">
    <source>
        <dbReference type="ARBA" id="ARBA00022723"/>
    </source>
</evidence>
<dbReference type="Gene3D" id="3.40.50.720">
    <property type="entry name" value="NAD(P)-binding Rossmann-like Domain"/>
    <property type="match status" value="1"/>
</dbReference>
<accession>A0A076PPZ9</accession>
<dbReference type="GO" id="GO:0016616">
    <property type="term" value="F:oxidoreductase activity, acting on the CH-OH group of donors, NAD or NADP as acceptor"/>
    <property type="evidence" value="ECO:0007669"/>
    <property type="project" value="UniProtKB-ARBA"/>
</dbReference>
<dbReference type="SUPFAM" id="SSF51735">
    <property type="entry name" value="NAD(P)-binding Rossmann-fold domains"/>
    <property type="match status" value="1"/>
</dbReference>
<comment type="similarity">
    <text evidence="2 6">Belongs to the zinc-containing alcohol dehydrogenase family.</text>
</comment>
<feature type="domain" description="Enoyl reductase (ER)" evidence="7">
    <location>
        <begin position="8"/>
        <end position="346"/>
    </location>
</feature>
<dbReference type="Pfam" id="PF00107">
    <property type="entry name" value="ADH_zinc_N"/>
    <property type="match status" value="1"/>
</dbReference>
<organism evidence="8 9">
    <name type="scientific">Comamonas testosteroni TK102</name>
    <dbReference type="NCBI Taxonomy" id="1392005"/>
    <lineage>
        <taxon>Bacteria</taxon>
        <taxon>Pseudomonadati</taxon>
        <taxon>Pseudomonadota</taxon>
        <taxon>Betaproteobacteria</taxon>
        <taxon>Burkholderiales</taxon>
        <taxon>Comamonadaceae</taxon>
        <taxon>Comamonas</taxon>
    </lineage>
</organism>
<proteinExistence type="inferred from homology"/>
<dbReference type="PROSITE" id="PS00059">
    <property type="entry name" value="ADH_ZINC"/>
    <property type="match status" value="1"/>
</dbReference>
<protein>
    <submittedName>
        <fullName evidence="8">Butanediol dehydrogenase</fullName>
    </submittedName>
</protein>
<reference evidence="8 9" key="1">
    <citation type="journal article" date="2014" name="Genome Announc.">
        <title>Complete Genome Sequence of Polychlorinated Biphenyl Degrader Comamonas testosteroni TK102 (NBRC 109938).</title>
        <authorList>
            <person name="Fukuda K."/>
            <person name="Hosoyama A."/>
            <person name="Tsuchikane K."/>
            <person name="Ohji S."/>
            <person name="Yamazoe A."/>
            <person name="Fujita N."/>
            <person name="Shintani M."/>
            <person name="Kimbara K."/>
        </authorList>
    </citation>
    <scope>NUCLEOTIDE SEQUENCE [LARGE SCALE GENOMIC DNA]</scope>
    <source>
        <strain evidence="8">TK102</strain>
    </source>
</reference>
<evidence type="ECO:0000256" key="5">
    <source>
        <dbReference type="ARBA" id="ARBA00023002"/>
    </source>
</evidence>
<dbReference type="InterPro" id="IPR036291">
    <property type="entry name" value="NAD(P)-bd_dom_sf"/>
</dbReference>
<evidence type="ECO:0000256" key="6">
    <source>
        <dbReference type="RuleBase" id="RU361277"/>
    </source>
</evidence>
<dbReference type="Pfam" id="PF08240">
    <property type="entry name" value="ADH_N"/>
    <property type="match status" value="1"/>
</dbReference>
<keyword evidence="5" id="KW-0560">Oxidoreductase</keyword>
<evidence type="ECO:0000256" key="2">
    <source>
        <dbReference type="ARBA" id="ARBA00008072"/>
    </source>
</evidence>
<evidence type="ECO:0000256" key="4">
    <source>
        <dbReference type="ARBA" id="ARBA00022833"/>
    </source>
</evidence>
<evidence type="ECO:0000313" key="9">
    <source>
        <dbReference type="Proteomes" id="UP000028782"/>
    </source>
</evidence>
<dbReference type="Proteomes" id="UP000028782">
    <property type="component" value="Chromosome"/>
</dbReference>
<dbReference type="InterPro" id="IPR011032">
    <property type="entry name" value="GroES-like_sf"/>
</dbReference>
<evidence type="ECO:0000256" key="1">
    <source>
        <dbReference type="ARBA" id="ARBA00001947"/>
    </source>
</evidence>
<dbReference type="Gene3D" id="3.90.180.10">
    <property type="entry name" value="Medium-chain alcohol dehydrogenases, catalytic domain"/>
    <property type="match status" value="1"/>
</dbReference>
<dbReference type="PANTHER" id="PTHR43161:SF26">
    <property type="entry name" value="GALACTITOL 1-PHOSPHATE 5-DEHYDROGENASE"/>
    <property type="match status" value="1"/>
</dbReference>
<dbReference type="SMART" id="SM00829">
    <property type="entry name" value="PKS_ER"/>
    <property type="match status" value="1"/>
</dbReference>
<dbReference type="EMBL" id="CP006704">
    <property type="protein sequence ID" value="AIJ46781.1"/>
    <property type="molecule type" value="Genomic_DNA"/>
</dbReference>
<dbReference type="HOGENOM" id="CLU_026673_11_0_4"/>
<dbReference type="CDD" id="cd08233">
    <property type="entry name" value="butanediol_DH_like"/>
    <property type="match status" value="1"/>
</dbReference>
<evidence type="ECO:0000313" key="8">
    <source>
        <dbReference type="EMBL" id="AIJ46781.1"/>
    </source>
</evidence>
<sequence>MKALKWHGALDLRLEVIERRPLKAGEIRIEVAYCGICGSDMHEYLHGPDSIPVNVPHPLSGRVAPIVIGHEFCGTVVEVAADVKGLGVGDRIAVEPEYRCGHCIYCRSGRYNLCESMGFVGLMGDGGMAEEAVVPAYMAHVLPPSLSFRQAAVAEPAAVALHAVRRSALRAGDDCVIFGMGAIGLLLVMIARHHEAGRIIAVDVDARRLGLARELGASDTVDASQGDVVQQVRELTGGVGVPVSFEAVGRPETLQGALGVLSKGGEAVLLGLMPEARIDTFDLVNRELRITSSLGYRGLYPELLELMARGVVDAGKIVTHAVSLEAAIQDGFERLASAGDAIKVLVQPQSLEVDRDAGSGAHAGSS</sequence>
<dbReference type="InterPro" id="IPR013149">
    <property type="entry name" value="ADH-like_C"/>
</dbReference>
<keyword evidence="3 6" id="KW-0479">Metal-binding</keyword>
<dbReference type="SUPFAM" id="SSF50129">
    <property type="entry name" value="GroES-like"/>
    <property type="match status" value="1"/>
</dbReference>
<dbReference type="InterPro" id="IPR013154">
    <property type="entry name" value="ADH-like_N"/>
</dbReference>
<dbReference type="KEGG" id="ctes:O987_13315"/>